<reference evidence="4" key="2">
    <citation type="journal article" date="2020" name="Int. J. Syst. Evol. Microbiol.">
        <title>Genomic insights into a novel species Rhodoferax aquaticus sp. nov., isolated from freshwater.</title>
        <authorList>
            <person name="Li T."/>
            <person name="Zhuo Y."/>
            <person name="Jin C.Z."/>
            <person name="Wu X."/>
            <person name="Ko S.R."/>
            <person name="Jin F.J."/>
            <person name="Ahn C.Y."/>
            <person name="Oh H.M."/>
            <person name="Lee H.G."/>
            <person name="Jin L."/>
        </authorList>
    </citation>
    <scope>NUCLEOTIDE SEQUENCE [LARGE SCALE GENOMIC DNA]</scope>
    <source>
        <strain evidence="4">Gr-4</strain>
    </source>
</reference>
<dbReference type="EMBL" id="CP036282">
    <property type="protein sequence ID" value="QDL55017.1"/>
    <property type="molecule type" value="Genomic_DNA"/>
</dbReference>
<accession>A0A515EQS5</accession>
<gene>
    <name evidence="3" type="ORF">EXZ61_13050</name>
</gene>
<organism evidence="3 4">
    <name type="scientific">Rhodoferax aquaticus</name>
    <dbReference type="NCBI Taxonomy" id="2527691"/>
    <lineage>
        <taxon>Bacteria</taxon>
        <taxon>Pseudomonadati</taxon>
        <taxon>Pseudomonadota</taxon>
        <taxon>Betaproteobacteria</taxon>
        <taxon>Burkholderiales</taxon>
        <taxon>Comamonadaceae</taxon>
        <taxon>Rhodoferax</taxon>
    </lineage>
</organism>
<sequence>MPTPLSTEDIDRIARKRAGAKLGWYLHALVFVLVNLGLYLASDMAWGTRAWSVKPLLGWGLGLFLHGVSVWLVGDTSGLRERMVQKERERLLRQNDKP</sequence>
<evidence type="ECO:0000259" key="2">
    <source>
        <dbReference type="Pfam" id="PF13239"/>
    </source>
</evidence>
<evidence type="ECO:0000313" key="4">
    <source>
        <dbReference type="Proteomes" id="UP000317365"/>
    </source>
</evidence>
<keyword evidence="4" id="KW-1185">Reference proteome</keyword>
<keyword evidence="1" id="KW-0812">Transmembrane</keyword>
<dbReference type="AlphaFoldDB" id="A0A515EQS5"/>
<protein>
    <recommendedName>
        <fullName evidence="2">2TM domain-containing protein</fullName>
    </recommendedName>
</protein>
<keyword evidence="1" id="KW-1133">Transmembrane helix</keyword>
<dbReference type="Pfam" id="PF13239">
    <property type="entry name" value="2TM"/>
    <property type="match status" value="1"/>
</dbReference>
<dbReference type="Proteomes" id="UP000317365">
    <property type="component" value="Chromosome"/>
</dbReference>
<dbReference type="KEGG" id="rhg:EXZ61_13050"/>
<dbReference type="InterPro" id="IPR025698">
    <property type="entry name" value="2TM_dom"/>
</dbReference>
<feature type="transmembrane region" description="Helical" evidence="1">
    <location>
        <begin position="56"/>
        <end position="74"/>
    </location>
</feature>
<feature type="transmembrane region" description="Helical" evidence="1">
    <location>
        <begin position="22"/>
        <end position="41"/>
    </location>
</feature>
<reference evidence="4" key="1">
    <citation type="submission" date="2019-02" db="EMBL/GenBank/DDBJ databases">
        <title>Complete genome sequence of Rhodoferax sp. Gr-4.</title>
        <authorList>
            <person name="Jin L."/>
        </authorList>
    </citation>
    <scope>NUCLEOTIDE SEQUENCE [LARGE SCALE GENOMIC DNA]</scope>
    <source>
        <strain evidence="4">Gr-4</strain>
    </source>
</reference>
<proteinExistence type="predicted"/>
<feature type="domain" description="2TM" evidence="2">
    <location>
        <begin position="14"/>
        <end position="87"/>
    </location>
</feature>
<keyword evidence="1" id="KW-0472">Membrane</keyword>
<evidence type="ECO:0000256" key="1">
    <source>
        <dbReference type="SAM" id="Phobius"/>
    </source>
</evidence>
<name>A0A515EQS5_9BURK</name>
<dbReference type="RefSeq" id="WP_142812177.1">
    <property type="nucleotide sequence ID" value="NZ_CP036282.1"/>
</dbReference>
<evidence type="ECO:0000313" key="3">
    <source>
        <dbReference type="EMBL" id="QDL55017.1"/>
    </source>
</evidence>